<dbReference type="InterPro" id="IPR036890">
    <property type="entry name" value="HATPase_C_sf"/>
</dbReference>
<dbReference type="Pfam" id="PF00512">
    <property type="entry name" value="HisKA"/>
    <property type="match status" value="1"/>
</dbReference>
<accession>A0ABP0Y3L6</accession>
<dbReference type="InterPro" id="IPR011006">
    <property type="entry name" value="CheY-like_superfamily"/>
</dbReference>
<evidence type="ECO:0000313" key="12">
    <source>
        <dbReference type="EMBL" id="CAK9315031.1"/>
    </source>
</evidence>
<dbReference type="InterPro" id="IPR005467">
    <property type="entry name" value="His_kinase_dom"/>
</dbReference>
<dbReference type="Pfam" id="PF00072">
    <property type="entry name" value="Response_reg"/>
    <property type="match status" value="1"/>
</dbReference>
<dbReference type="Gene3D" id="1.10.287.130">
    <property type="match status" value="1"/>
</dbReference>
<proteinExistence type="predicted"/>
<dbReference type="SUPFAM" id="SSF55874">
    <property type="entry name" value="ATPase domain of HSP90 chaperone/DNA topoisomerase II/histidine kinase"/>
    <property type="match status" value="1"/>
</dbReference>
<feature type="compositionally biased region" description="Basic and acidic residues" evidence="8">
    <location>
        <begin position="1003"/>
        <end position="1013"/>
    </location>
</feature>
<gene>
    <name evidence="12" type="ORF">CITCOLO1_LOCUS6811</name>
</gene>
<protein>
    <recommendedName>
        <fullName evidence="3">histidine kinase</fullName>
        <ecNumber evidence="3">2.7.13.3</ecNumber>
    </recommendedName>
</protein>
<dbReference type="SUPFAM" id="SSF52172">
    <property type="entry name" value="CheY-like"/>
    <property type="match status" value="1"/>
</dbReference>
<dbReference type="PANTHER" id="PTHR43719">
    <property type="entry name" value="TWO-COMPONENT HISTIDINE KINASE"/>
    <property type="match status" value="1"/>
</dbReference>
<dbReference type="InterPro" id="IPR036097">
    <property type="entry name" value="HisK_dim/P_sf"/>
</dbReference>
<dbReference type="EC" id="2.7.13.3" evidence="3"/>
<sequence length="1158" mass="129050">MKLSLLIISRPISFSIFLALVLLILPSLLIPCWYGMIKHIHSHDLLMNNYNATSQIPLEIEKISTSIQPIYASTPNFAKLLTPSFNGTQISFFELKSKIAPMLFQGFSIIPYLTQISYIGMDGLFFSYYTDKNQTFAVYANSTFTAKLYPHPPREYSWLTQLVNSNTGELYGNMTETLPLVSSNTSWFRQALNSNQGCASIGTKWSSDHECLFLNTVRVNGSNGVVSFGFSIKTFIDLVFTNIEHQGGRFYITTTEGEILVPGFQNIKMVLANGSASFQFLNPNGSEIARIGNVPCLPRIEDFNPKDSFFNLLGTNYMIYCSPLEILGVQLVYSLVLPQKELASHLYKSSRVGLILLILIMATTVISIFGFVFIVIRATKREIHLCYKLIQQMEATQQAERKSMNKSVAFTRASHDIRASLAGIIGLIEICHNEADPGSELDISLKQMDGCTKDLVGILNSILDTSKIEAGKIQLEEEEFHLGQLLEDVVDLYHPVGVKKGIDIVLDPYDGSIIKFSQVKGDRGKLKQVLCNLLSNAVKFTSEGQVTVRAWVKDLPAMQNNMISSNHNGEILKHLSFLICNTHTYQEQEATDNGVNLNPDCMEFTFEIDDTGKGIPKEKRKLVFENYVQVKETALGQGGTGLGLGIVQSLVRLMGGDIAILDKEIGEKGTCFRFTVLLTVLEGNVNSGDDTRLSSATSRLTFRAPSTSLHSPRAIRTTSSKTETSRVILLIQKDQRRIICKKFMESLGVKVLAMKEWEQLLVTLQKILEKQSHSMHNSRGRSGNSSPSDCLSKSTSGDSGNGLNMHVSLGAMKDETNYFLSVFKKNNLRGGNSFTLIVIDASAGPFKEICNMVANFRRGLQGAYCKVVWLLENQMTRIINDKGLDSNIFKSNDVFISRPFHGSRLYEVIRLLPEFGGTLETEESSRLFWSGNVSKDLSSSPYQYHSKAKEENSPILRGQIRTRIQKETTSSSGPSPRNSSMNQIHSSSGSKSRNSPIVRQKSLHQEIREEKSKNLSGEKPLSGKNVLVAEDNTVLQKLARLNLERLGATIEICENGKEALELVCNGLGNQWKHGASYALPYDYILMDCEMPIMDGYEATRQIRKVERYYNTHIPIIALTAHTTGEEAAKTIEAGMDVHLGKPLRKEKLLEVINCIHSK</sequence>
<dbReference type="PRINTS" id="PR00344">
    <property type="entry name" value="BCTRLSENSOR"/>
</dbReference>
<dbReference type="InterPro" id="IPR003661">
    <property type="entry name" value="HisK_dim/P_dom"/>
</dbReference>
<feature type="domain" description="Response regulatory" evidence="11">
    <location>
        <begin position="1025"/>
        <end position="1156"/>
    </location>
</feature>
<feature type="compositionally biased region" description="Polar residues" evidence="8">
    <location>
        <begin position="787"/>
        <end position="802"/>
    </location>
</feature>
<dbReference type="SMART" id="SM00388">
    <property type="entry name" value="HisKA"/>
    <property type="match status" value="1"/>
</dbReference>
<feature type="modified residue" description="4-aspartylphosphate" evidence="7">
    <location>
        <position position="1087"/>
    </location>
</feature>
<evidence type="ECO:0000259" key="10">
    <source>
        <dbReference type="PROSITE" id="PS50109"/>
    </source>
</evidence>
<dbReference type="CDD" id="cd00082">
    <property type="entry name" value="HisKA"/>
    <property type="match status" value="1"/>
</dbReference>
<dbReference type="InterPro" id="IPR050956">
    <property type="entry name" value="2C_system_His_kinase"/>
</dbReference>
<dbReference type="InterPro" id="IPR003594">
    <property type="entry name" value="HATPase_dom"/>
</dbReference>
<dbReference type="InterPro" id="IPR001789">
    <property type="entry name" value="Sig_transdc_resp-reg_receiver"/>
</dbReference>
<comment type="subcellular location">
    <subcellularLocation>
        <location evidence="2">Endoplasmic reticulum membrane</location>
        <topology evidence="2">Multi-pass membrane protein</topology>
    </subcellularLocation>
</comment>
<feature type="transmembrane region" description="Helical" evidence="9">
    <location>
        <begin position="12"/>
        <end position="37"/>
    </location>
</feature>
<reference evidence="12 13" key="1">
    <citation type="submission" date="2024-03" db="EMBL/GenBank/DDBJ databases">
        <authorList>
            <person name="Gkanogiannis A."/>
            <person name="Becerra Lopez-Lavalle L."/>
        </authorList>
    </citation>
    <scope>NUCLEOTIDE SEQUENCE [LARGE SCALE GENOMIC DNA]</scope>
</reference>
<keyword evidence="9" id="KW-0812">Transmembrane</keyword>
<evidence type="ECO:0000256" key="3">
    <source>
        <dbReference type="ARBA" id="ARBA00012438"/>
    </source>
</evidence>
<dbReference type="SMART" id="SM00387">
    <property type="entry name" value="HATPase_c"/>
    <property type="match status" value="1"/>
</dbReference>
<keyword evidence="9" id="KW-0472">Membrane</keyword>
<dbReference type="CDD" id="cd17546">
    <property type="entry name" value="REC_hyHK_CKI1_RcsC-like"/>
    <property type="match status" value="1"/>
</dbReference>
<evidence type="ECO:0000259" key="11">
    <source>
        <dbReference type="PROSITE" id="PS50110"/>
    </source>
</evidence>
<dbReference type="Proteomes" id="UP001642487">
    <property type="component" value="Chromosome 2"/>
</dbReference>
<dbReference type="PROSITE" id="PS50109">
    <property type="entry name" value="HIS_KIN"/>
    <property type="match status" value="1"/>
</dbReference>
<keyword evidence="13" id="KW-1185">Reference proteome</keyword>
<evidence type="ECO:0000256" key="1">
    <source>
        <dbReference type="ARBA" id="ARBA00000085"/>
    </source>
</evidence>
<feature type="compositionally biased region" description="Polar residues" evidence="8">
    <location>
        <begin position="981"/>
        <end position="997"/>
    </location>
</feature>
<comment type="catalytic activity">
    <reaction evidence="1">
        <text>ATP + protein L-histidine = ADP + protein N-phospho-L-histidine.</text>
        <dbReference type="EC" id="2.7.13.3"/>
    </reaction>
</comment>
<evidence type="ECO:0000256" key="6">
    <source>
        <dbReference type="ARBA" id="ARBA00023170"/>
    </source>
</evidence>
<feature type="transmembrane region" description="Helical" evidence="9">
    <location>
        <begin position="354"/>
        <end position="376"/>
    </location>
</feature>
<evidence type="ECO:0000256" key="5">
    <source>
        <dbReference type="ARBA" id="ARBA00022824"/>
    </source>
</evidence>
<dbReference type="SMART" id="SM00448">
    <property type="entry name" value="REC"/>
    <property type="match status" value="1"/>
</dbReference>
<name>A0ABP0Y3L6_9ROSI</name>
<keyword evidence="4 7" id="KW-0597">Phosphoprotein</keyword>
<evidence type="ECO:0000313" key="13">
    <source>
        <dbReference type="Proteomes" id="UP001642487"/>
    </source>
</evidence>
<feature type="region of interest" description="Disordered" evidence="8">
    <location>
        <begin position="773"/>
        <end position="802"/>
    </location>
</feature>
<keyword evidence="9" id="KW-1133">Transmembrane helix</keyword>
<evidence type="ECO:0000256" key="8">
    <source>
        <dbReference type="SAM" id="MobiDB-lite"/>
    </source>
</evidence>
<feature type="domain" description="Histidine kinase" evidence="10">
    <location>
        <begin position="412"/>
        <end position="680"/>
    </location>
</feature>
<evidence type="ECO:0000256" key="7">
    <source>
        <dbReference type="PROSITE-ProRule" id="PRU00169"/>
    </source>
</evidence>
<dbReference type="InterPro" id="IPR004358">
    <property type="entry name" value="Sig_transdc_His_kin-like_C"/>
</dbReference>
<dbReference type="SUPFAM" id="SSF47384">
    <property type="entry name" value="Homodimeric domain of signal transducing histidine kinase"/>
    <property type="match status" value="1"/>
</dbReference>
<dbReference type="Pfam" id="PF02518">
    <property type="entry name" value="HATPase_c"/>
    <property type="match status" value="1"/>
</dbReference>
<dbReference type="Gene3D" id="3.30.565.10">
    <property type="entry name" value="Histidine kinase-like ATPase, C-terminal domain"/>
    <property type="match status" value="1"/>
</dbReference>
<keyword evidence="5" id="KW-0256">Endoplasmic reticulum</keyword>
<dbReference type="EMBL" id="OZ021736">
    <property type="protein sequence ID" value="CAK9315031.1"/>
    <property type="molecule type" value="Genomic_DNA"/>
</dbReference>
<evidence type="ECO:0000256" key="2">
    <source>
        <dbReference type="ARBA" id="ARBA00004477"/>
    </source>
</evidence>
<evidence type="ECO:0000256" key="4">
    <source>
        <dbReference type="ARBA" id="ARBA00022553"/>
    </source>
</evidence>
<feature type="compositionally biased region" description="Low complexity" evidence="8">
    <location>
        <begin position="970"/>
        <end position="980"/>
    </location>
</feature>
<dbReference type="PANTHER" id="PTHR43719:SF75">
    <property type="entry name" value="HISTIDINE KINASE CKI1"/>
    <property type="match status" value="1"/>
</dbReference>
<feature type="region of interest" description="Disordered" evidence="8">
    <location>
        <begin position="938"/>
        <end position="1021"/>
    </location>
</feature>
<dbReference type="Gene3D" id="3.40.50.2300">
    <property type="match status" value="1"/>
</dbReference>
<evidence type="ECO:0000256" key="9">
    <source>
        <dbReference type="SAM" id="Phobius"/>
    </source>
</evidence>
<keyword evidence="6" id="KW-0675">Receptor</keyword>
<organism evidence="12 13">
    <name type="scientific">Citrullus colocynthis</name>
    <name type="common">colocynth</name>
    <dbReference type="NCBI Taxonomy" id="252529"/>
    <lineage>
        <taxon>Eukaryota</taxon>
        <taxon>Viridiplantae</taxon>
        <taxon>Streptophyta</taxon>
        <taxon>Embryophyta</taxon>
        <taxon>Tracheophyta</taxon>
        <taxon>Spermatophyta</taxon>
        <taxon>Magnoliopsida</taxon>
        <taxon>eudicotyledons</taxon>
        <taxon>Gunneridae</taxon>
        <taxon>Pentapetalae</taxon>
        <taxon>rosids</taxon>
        <taxon>fabids</taxon>
        <taxon>Cucurbitales</taxon>
        <taxon>Cucurbitaceae</taxon>
        <taxon>Benincaseae</taxon>
        <taxon>Citrullus</taxon>
    </lineage>
</organism>
<dbReference type="PROSITE" id="PS50110">
    <property type="entry name" value="RESPONSE_REGULATORY"/>
    <property type="match status" value="1"/>
</dbReference>